<dbReference type="OrthoDB" id="9787207at2"/>
<evidence type="ECO:0000313" key="2">
    <source>
        <dbReference type="Proteomes" id="UP000078070"/>
    </source>
</evidence>
<dbReference type="PANTHER" id="PTHR30528">
    <property type="entry name" value="CYTOPLASMIC PROTEIN"/>
    <property type="match status" value="1"/>
</dbReference>
<dbReference type="Proteomes" id="UP000078070">
    <property type="component" value="Chromosome"/>
</dbReference>
<dbReference type="EMBL" id="CP015839">
    <property type="protein sequence ID" value="ANG65275.1"/>
    <property type="molecule type" value="Genomic_DNA"/>
</dbReference>
<dbReference type="InterPro" id="IPR009351">
    <property type="entry name" value="AlkZ-like"/>
</dbReference>
<evidence type="ECO:0008006" key="3">
    <source>
        <dbReference type="Google" id="ProtNLM"/>
    </source>
</evidence>
<dbReference type="KEGG" id="mars:A8C75_13835"/>
<gene>
    <name evidence="1" type="ORF">A8C75_13835</name>
</gene>
<evidence type="ECO:0000313" key="1">
    <source>
        <dbReference type="EMBL" id="ANG65275.1"/>
    </source>
</evidence>
<organism evidence="1 2">
    <name type="scientific">Marinobacterium aestuarii</name>
    <dbReference type="NCBI Taxonomy" id="1821621"/>
    <lineage>
        <taxon>Bacteria</taxon>
        <taxon>Pseudomonadati</taxon>
        <taxon>Pseudomonadota</taxon>
        <taxon>Gammaproteobacteria</taxon>
        <taxon>Oceanospirillales</taxon>
        <taxon>Oceanospirillaceae</taxon>
        <taxon>Marinobacterium</taxon>
    </lineage>
</organism>
<name>A0A1A9F4Z8_9GAMM</name>
<dbReference type="PANTHER" id="PTHR30528:SF0">
    <property type="entry name" value="CYTOPLASMIC PROTEIN"/>
    <property type="match status" value="1"/>
</dbReference>
<accession>A0A1A9F4Z8</accession>
<protein>
    <recommendedName>
        <fullName evidence="3">Winged helix-turn-helix domain-containing protein</fullName>
    </recommendedName>
</protein>
<proteinExistence type="predicted"/>
<dbReference type="Pfam" id="PF06224">
    <property type="entry name" value="AlkZ-like"/>
    <property type="match status" value="1"/>
</dbReference>
<keyword evidence="2" id="KW-1185">Reference proteome</keyword>
<reference evidence="1 2" key="2">
    <citation type="journal article" date="2018" name="Int. J. Syst. Evol. Microbiol.">
        <title>Marinobacterium aestuarii sp. nov., a benzene-degrading marine bacterium isolated from estuary sediment.</title>
        <authorList>
            <person name="Bae S.S."/>
            <person name="Jung J."/>
            <person name="Chung D."/>
            <person name="Baek K."/>
        </authorList>
    </citation>
    <scope>NUCLEOTIDE SEQUENCE [LARGE SCALE GENOMIC DNA]</scope>
    <source>
        <strain evidence="1 2">ST58-10</strain>
    </source>
</reference>
<reference evidence="2" key="1">
    <citation type="submission" date="2016-05" db="EMBL/GenBank/DDBJ databases">
        <authorList>
            <person name="Baek K."/>
            <person name="Yang S.-J."/>
        </authorList>
    </citation>
    <scope>NUCLEOTIDE SEQUENCE [LARGE SCALE GENOMIC DNA]</scope>
    <source>
        <strain evidence="2">ST58-10</strain>
    </source>
</reference>
<dbReference type="AlphaFoldDB" id="A0A1A9F4Z8"/>
<sequence length="404" mass="46558">MIAIHHPRDMAALRRLALAAQGLLQAQPFGSGLAGARRAINHLGYVQIDTIAVVERAHHHVLHSRVPTFRPAMIHQLLLDRDIFEYWSHAAAFLPIADFRYSLPYKHAIRSGQVHWYKNPDRKLMAELLARITAEGPLRSRDLETGSRRRAGWWDWKPAKKALEQLYMQGDLMVSDREGFQKTYDLTERVLPSQVDSTMPSMEAFAVHLLEQQLRCHGLASLKGLTYLRRNTALRRAVKELVNARLADRTLERAQLGSGEIFVLEAGALDRPLPRLGHRLRIISPFDNTVIQRERLKALFQFDYQIECYTPAHKRQYGYFCLPLLYRDAFIGRMDCKAHRKNRQLEIKSLHFEPHNFDDDAVIAAFADAITPFCHFQQCDSVSLTRVEPQHLTRRLHSALKPLE</sequence>